<dbReference type="AlphaFoldDB" id="A0A815Z8Z5"/>
<dbReference type="Proteomes" id="UP000663870">
    <property type="component" value="Unassembled WGS sequence"/>
</dbReference>
<protein>
    <recommendedName>
        <fullName evidence="4">Retrotransposon gag domain-containing protein</fullName>
    </recommendedName>
</protein>
<comment type="caution">
    <text evidence="2">The sequence shown here is derived from an EMBL/GenBank/DDBJ whole genome shotgun (WGS) entry which is preliminary data.</text>
</comment>
<sequence length="140" mass="15963">MSNNAQDSTMLICYRECLSNLEKFNGGEEQKILQFINNIERIGRMTDANGDILHCMCTAKLDDEEKRWYEDNMTLTQWDNLKSALLERFTTSVSSSKIFEQLKERLQKSDETIASYYDAVIKLGVGVGGCRCEYECSSSG</sequence>
<proteinExistence type="predicted"/>
<evidence type="ECO:0000313" key="2">
    <source>
        <dbReference type="EMBL" id="CAF1579274.1"/>
    </source>
</evidence>
<evidence type="ECO:0008006" key="4">
    <source>
        <dbReference type="Google" id="ProtNLM"/>
    </source>
</evidence>
<dbReference type="EMBL" id="CAJNOL010004021">
    <property type="protein sequence ID" value="CAF1579274.1"/>
    <property type="molecule type" value="Genomic_DNA"/>
</dbReference>
<reference evidence="2" key="1">
    <citation type="submission" date="2021-02" db="EMBL/GenBank/DDBJ databases">
        <authorList>
            <person name="Nowell W R."/>
        </authorList>
    </citation>
    <scope>NUCLEOTIDE SEQUENCE</scope>
</reference>
<gene>
    <name evidence="2" type="ORF">JXQ802_LOCUS46038</name>
    <name evidence="1" type="ORF">PYM288_LOCUS30314</name>
</gene>
<accession>A0A815Z8Z5</accession>
<evidence type="ECO:0000313" key="1">
    <source>
        <dbReference type="EMBL" id="CAF1308990.1"/>
    </source>
</evidence>
<name>A0A815Z8Z5_9BILA</name>
<evidence type="ECO:0000313" key="3">
    <source>
        <dbReference type="Proteomes" id="UP000663870"/>
    </source>
</evidence>
<organism evidence="2 3">
    <name type="scientific">Rotaria sordida</name>
    <dbReference type="NCBI Taxonomy" id="392033"/>
    <lineage>
        <taxon>Eukaryota</taxon>
        <taxon>Metazoa</taxon>
        <taxon>Spiralia</taxon>
        <taxon>Gnathifera</taxon>
        <taxon>Rotifera</taxon>
        <taxon>Eurotatoria</taxon>
        <taxon>Bdelloidea</taxon>
        <taxon>Philodinida</taxon>
        <taxon>Philodinidae</taxon>
        <taxon>Rotaria</taxon>
    </lineage>
</organism>
<dbReference type="Proteomes" id="UP000663854">
    <property type="component" value="Unassembled WGS sequence"/>
</dbReference>
<dbReference type="EMBL" id="CAJNOH010002760">
    <property type="protein sequence ID" value="CAF1308990.1"/>
    <property type="molecule type" value="Genomic_DNA"/>
</dbReference>
<keyword evidence="3" id="KW-1185">Reference proteome</keyword>